<name>A0A6C0HUY6_9ZZZZ</name>
<evidence type="ECO:0008006" key="2">
    <source>
        <dbReference type="Google" id="ProtNLM"/>
    </source>
</evidence>
<organism evidence="1">
    <name type="scientific">viral metagenome</name>
    <dbReference type="NCBI Taxonomy" id="1070528"/>
    <lineage>
        <taxon>unclassified sequences</taxon>
        <taxon>metagenomes</taxon>
        <taxon>organismal metagenomes</taxon>
    </lineage>
</organism>
<reference evidence="1" key="1">
    <citation type="journal article" date="2020" name="Nature">
        <title>Giant virus diversity and host interactions through global metagenomics.</title>
        <authorList>
            <person name="Schulz F."/>
            <person name="Roux S."/>
            <person name="Paez-Espino D."/>
            <person name="Jungbluth S."/>
            <person name="Walsh D.A."/>
            <person name="Denef V.J."/>
            <person name="McMahon K.D."/>
            <person name="Konstantinidis K.T."/>
            <person name="Eloe-Fadrosh E.A."/>
            <person name="Kyrpides N.C."/>
            <person name="Woyke T."/>
        </authorList>
    </citation>
    <scope>NUCLEOTIDE SEQUENCE</scope>
    <source>
        <strain evidence="1">GVMAG-M-3300023184-177</strain>
    </source>
</reference>
<dbReference type="Gene3D" id="3.30.2010.10">
    <property type="entry name" value="Metalloproteases ('zincins'), catalytic domain"/>
    <property type="match status" value="1"/>
</dbReference>
<evidence type="ECO:0000313" key="1">
    <source>
        <dbReference type="EMBL" id="QHT84548.1"/>
    </source>
</evidence>
<sequence>MNNSSLVKFEVDGNAVLVRDTPDKNESAKLLSELINKMYALKKFVVENIDNYPEYKDYINQFNENFNKNRTKIYETSLNSEYTSYSINKGEELVFCLRSKSTGKLHDINLLMYVAVHELAHTACPETGHTPLFNKIFKFLLEIAIDTKVYYYEDYASNPIEYCGMKLYTNILN</sequence>
<proteinExistence type="predicted"/>
<dbReference type="AlphaFoldDB" id="A0A6C0HUY6"/>
<protein>
    <recommendedName>
        <fullName evidence="2">WLM domain-containing protein</fullName>
    </recommendedName>
</protein>
<dbReference type="EMBL" id="MN740019">
    <property type="protein sequence ID" value="QHT84548.1"/>
    <property type="molecule type" value="Genomic_DNA"/>
</dbReference>
<accession>A0A6C0HUY6</accession>